<evidence type="ECO:0000313" key="3">
    <source>
        <dbReference type="Proteomes" id="UP001206206"/>
    </source>
</evidence>
<protein>
    <recommendedName>
        <fullName evidence="4">Nucleotidyltransferase family protein</fullName>
    </recommendedName>
</protein>
<accession>A0ABT1PG03</accession>
<feature type="region of interest" description="Disordered" evidence="1">
    <location>
        <begin position="311"/>
        <end position="360"/>
    </location>
</feature>
<evidence type="ECO:0000313" key="2">
    <source>
        <dbReference type="EMBL" id="MCQ4044285.1"/>
    </source>
</evidence>
<evidence type="ECO:0000256" key="1">
    <source>
        <dbReference type="SAM" id="MobiDB-lite"/>
    </source>
</evidence>
<sequence>METAHKAAIARTALAACADQGYAVAGSLAMWLHEVDGARVPDDIDLFTNKLVNGEEVRGNVRAALEAAGYRTEQLVAWSTHPDAVGPQNAKLRVSHPEQGSVVIDMIRGPRYVPLTEQSGMPVRAVPELLYSKLQTLDNRVAAKDFIDLAALHARLGDRTDRYLANYVNGYGTKVRRLPPERFAEELRGRLGQIQQPPDEAFAAYGLTAEQTSRVRESVGGLANRLAPAQAQPQRGADQAIDASREPRQHDQVAAALSDQQLAVWREQTTQTLRQAEAMVRQAPDEHALAQARQFVGANQAQIQRIDGEISRRAQAASPGPHPEQAAHVAQAASPGPRPEQTAHIAQAANPGPRPEQTAHIAQAPIPPGTQAAPSNASGVSADAQWLSQYRAAVIGHAVGGRGDEAALGAMRRLTEQADAVAARAYPDPHSPPRVEHDAAQPLLRMLATAPPVGANGSLPPQLLTDEALAQRHARLARAYQAAGQAGLPQLWQQGQLTDAEVRRRQQLSPAQRAAEDGVRQSLQAARQTRTTMAGPGAARALGPRGVPQARGLSR</sequence>
<reference evidence="2 3" key="1">
    <citation type="submission" date="2022-06" db="EMBL/GenBank/DDBJ databases">
        <title>Draft genome sequence of type strain Streptomyces rubrisoli DSM 42083.</title>
        <authorList>
            <person name="Duangmal K."/>
            <person name="Klaysubun C."/>
        </authorList>
    </citation>
    <scope>NUCLEOTIDE SEQUENCE [LARGE SCALE GENOMIC DNA]</scope>
    <source>
        <strain evidence="2 3">DSM 42083</strain>
    </source>
</reference>
<dbReference type="Proteomes" id="UP001206206">
    <property type="component" value="Unassembled WGS sequence"/>
</dbReference>
<name>A0ABT1PG03_9ACTN</name>
<feature type="region of interest" description="Disordered" evidence="1">
    <location>
        <begin position="507"/>
        <end position="555"/>
    </location>
</feature>
<feature type="compositionally biased region" description="Polar residues" evidence="1">
    <location>
        <begin position="521"/>
        <end position="532"/>
    </location>
</feature>
<dbReference type="RefSeq" id="WP_255930047.1">
    <property type="nucleotide sequence ID" value="NZ_JANFNH010000025.1"/>
</dbReference>
<dbReference type="EMBL" id="JANFNH010000025">
    <property type="protein sequence ID" value="MCQ4044285.1"/>
    <property type="molecule type" value="Genomic_DNA"/>
</dbReference>
<feature type="region of interest" description="Disordered" evidence="1">
    <location>
        <begin position="225"/>
        <end position="249"/>
    </location>
</feature>
<comment type="caution">
    <text evidence="2">The sequence shown here is derived from an EMBL/GenBank/DDBJ whole genome shotgun (WGS) entry which is preliminary data.</text>
</comment>
<organism evidence="2 3">
    <name type="scientific">Streptantibioticus rubrisoli</name>
    <dbReference type="NCBI Taxonomy" id="1387313"/>
    <lineage>
        <taxon>Bacteria</taxon>
        <taxon>Bacillati</taxon>
        <taxon>Actinomycetota</taxon>
        <taxon>Actinomycetes</taxon>
        <taxon>Kitasatosporales</taxon>
        <taxon>Streptomycetaceae</taxon>
        <taxon>Streptantibioticus</taxon>
    </lineage>
</organism>
<gene>
    <name evidence="2" type="ORF">NON19_20205</name>
</gene>
<keyword evidence="3" id="KW-1185">Reference proteome</keyword>
<evidence type="ECO:0008006" key="4">
    <source>
        <dbReference type="Google" id="ProtNLM"/>
    </source>
</evidence>
<feature type="compositionally biased region" description="Low complexity" evidence="1">
    <location>
        <begin position="534"/>
        <end position="546"/>
    </location>
</feature>
<proteinExistence type="predicted"/>